<organism evidence="6 7">
    <name type="scientific">Rhizoctonia solani</name>
    <dbReference type="NCBI Taxonomy" id="456999"/>
    <lineage>
        <taxon>Eukaryota</taxon>
        <taxon>Fungi</taxon>
        <taxon>Dikarya</taxon>
        <taxon>Basidiomycota</taxon>
        <taxon>Agaricomycotina</taxon>
        <taxon>Agaricomycetes</taxon>
        <taxon>Cantharellales</taxon>
        <taxon>Ceratobasidiaceae</taxon>
        <taxon>Rhizoctonia</taxon>
    </lineage>
</organism>
<feature type="repeat" description="WD" evidence="3">
    <location>
        <begin position="838"/>
        <end position="870"/>
    </location>
</feature>
<comment type="caution">
    <text evidence="6">The sequence shown here is derived from an EMBL/GenBank/DDBJ whole genome shotgun (WGS) entry which is preliminary data.</text>
</comment>
<evidence type="ECO:0000259" key="5">
    <source>
        <dbReference type="PROSITE" id="PS50837"/>
    </source>
</evidence>
<dbReference type="PRINTS" id="PR00320">
    <property type="entry name" value="GPROTEINBRPT"/>
</dbReference>
<dbReference type="Proteomes" id="UP000663846">
    <property type="component" value="Unassembled WGS sequence"/>
</dbReference>
<dbReference type="SUPFAM" id="SSF50978">
    <property type="entry name" value="WD40 repeat-like"/>
    <property type="match status" value="3"/>
</dbReference>
<proteinExistence type="predicted"/>
<dbReference type="CDD" id="cd00200">
    <property type="entry name" value="WD40"/>
    <property type="match status" value="3"/>
</dbReference>
<feature type="repeat" description="WD" evidence="3">
    <location>
        <begin position="1184"/>
        <end position="1225"/>
    </location>
</feature>
<dbReference type="PROSITE" id="PS00678">
    <property type="entry name" value="WD_REPEATS_1"/>
    <property type="match status" value="4"/>
</dbReference>
<dbReference type="Pfam" id="PF24883">
    <property type="entry name" value="NPHP3_N"/>
    <property type="match status" value="1"/>
</dbReference>
<dbReference type="PROSITE" id="PS50837">
    <property type="entry name" value="NACHT"/>
    <property type="match status" value="1"/>
</dbReference>
<gene>
    <name evidence="6" type="ORF">RDB_LOCUS180994</name>
</gene>
<dbReference type="InterPro" id="IPR001680">
    <property type="entry name" value="WD40_rpt"/>
</dbReference>
<evidence type="ECO:0000256" key="2">
    <source>
        <dbReference type="ARBA" id="ARBA00022737"/>
    </source>
</evidence>
<feature type="repeat" description="WD" evidence="3">
    <location>
        <begin position="1098"/>
        <end position="1130"/>
    </location>
</feature>
<evidence type="ECO:0000256" key="3">
    <source>
        <dbReference type="PROSITE-ProRule" id="PRU00221"/>
    </source>
</evidence>
<evidence type="ECO:0000313" key="7">
    <source>
        <dbReference type="Proteomes" id="UP000663846"/>
    </source>
</evidence>
<feature type="domain" description="NACHT" evidence="5">
    <location>
        <begin position="304"/>
        <end position="450"/>
    </location>
</feature>
<dbReference type="InterPro" id="IPR056884">
    <property type="entry name" value="NPHP3-like_N"/>
</dbReference>
<accession>A0A8H3GZN5</accession>
<dbReference type="EMBL" id="CAJMWS010001135">
    <property type="protein sequence ID" value="CAE6473921.1"/>
    <property type="molecule type" value="Genomic_DNA"/>
</dbReference>
<feature type="repeat" description="WD" evidence="3">
    <location>
        <begin position="881"/>
        <end position="913"/>
    </location>
</feature>
<dbReference type="Pfam" id="PF00400">
    <property type="entry name" value="WD40"/>
    <property type="match status" value="14"/>
</dbReference>
<feature type="repeat" description="WD" evidence="3">
    <location>
        <begin position="1270"/>
        <end position="1311"/>
    </location>
</feature>
<dbReference type="InterPro" id="IPR007111">
    <property type="entry name" value="NACHT_NTPase"/>
</dbReference>
<dbReference type="InterPro" id="IPR036322">
    <property type="entry name" value="WD40_repeat_dom_sf"/>
</dbReference>
<evidence type="ECO:0000256" key="4">
    <source>
        <dbReference type="SAM" id="MobiDB-lite"/>
    </source>
</evidence>
<evidence type="ECO:0000313" key="6">
    <source>
        <dbReference type="EMBL" id="CAE6473921.1"/>
    </source>
</evidence>
<dbReference type="PROSITE" id="PS50082">
    <property type="entry name" value="WD_REPEATS_2"/>
    <property type="match status" value="13"/>
</dbReference>
<dbReference type="SUPFAM" id="SSF52540">
    <property type="entry name" value="P-loop containing nucleoside triphosphate hydrolases"/>
    <property type="match status" value="1"/>
</dbReference>
<feature type="repeat" description="WD" evidence="3">
    <location>
        <begin position="1141"/>
        <end position="1182"/>
    </location>
</feature>
<dbReference type="PANTHER" id="PTHR19879">
    <property type="entry name" value="TRANSCRIPTION INITIATION FACTOR TFIID"/>
    <property type="match status" value="1"/>
</dbReference>
<dbReference type="InterPro" id="IPR027417">
    <property type="entry name" value="P-loop_NTPase"/>
</dbReference>
<dbReference type="InterPro" id="IPR020472">
    <property type="entry name" value="WD40_PAC1"/>
</dbReference>
<feature type="repeat" description="WD" evidence="3">
    <location>
        <begin position="1010"/>
        <end position="1051"/>
    </location>
</feature>
<dbReference type="InterPro" id="IPR015943">
    <property type="entry name" value="WD40/YVTN_repeat-like_dom_sf"/>
</dbReference>
<dbReference type="Gene3D" id="2.130.10.10">
    <property type="entry name" value="YVTN repeat-like/Quinoprotein amine dehydrogenase"/>
    <property type="match status" value="4"/>
</dbReference>
<evidence type="ECO:0000256" key="1">
    <source>
        <dbReference type="ARBA" id="ARBA00022574"/>
    </source>
</evidence>
<dbReference type="PROSITE" id="PS50294">
    <property type="entry name" value="WD_REPEATS_REGION"/>
    <property type="match status" value="11"/>
</dbReference>
<dbReference type="Gene3D" id="3.40.50.300">
    <property type="entry name" value="P-loop containing nucleotide triphosphate hydrolases"/>
    <property type="match status" value="1"/>
</dbReference>
<dbReference type="PANTHER" id="PTHR19879:SF9">
    <property type="entry name" value="TRANSCRIPTION INITIATION FACTOR TFIID SUBUNIT 5"/>
    <property type="match status" value="1"/>
</dbReference>
<feature type="repeat" description="WD" evidence="3">
    <location>
        <begin position="1055"/>
        <end position="1096"/>
    </location>
</feature>
<feature type="repeat" description="WD" evidence="3">
    <location>
        <begin position="1227"/>
        <end position="1259"/>
    </location>
</feature>
<reference evidence="6" key="1">
    <citation type="submission" date="2021-01" db="EMBL/GenBank/DDBJ databases">
        <authorList>
            <person name="Kaushik A."/>
        </authorList>
    </citation>
    <scope>NUCLEOTIDE SEQUENCE</scope>
    <source>
        <strain evidence="6">AG1-1C</strain>
    </source>
</reference>
<keyword evidence="1 3" id="KW-0853">WD repeat</keyword>
<feature type="repeat" description="WD" evidence="3">
    <location>
        <begin position="967"/>
        <end position="1008"/>
    </location>
</feature>
<feature type="repeat" description="WD" evidence="3">
    <location>
        <begin position="924"/>
        <end position="965"/>
    </location>
</feature>
<feature type="region of interest" description="Disordered" evidence="4">
    <location>
        <begin position="1"/>
        <end position="93"/>
    </location>
</feature>
<sequence length="1510" mass="165293">MDSNSLPPEPKGFSRARNYVKNLGRKAKDKLKSFSQSTSTLPIGEPEVESTAIPPSSPYRMSTAPGHGPSSIPPRVHRSEPTLSANPSFRPGSRMILSDGSSVVAEPTISGWERLRSTLQVLNSAIESFPPLQSAVGSLVNCLGLFETACNNRQCHEDLASELQDIAIFLTQHLQDPRSAHMNSVINNISKNIDKELKSIAGLHDQSTGKQIAAAKYNEDLLLRDYRRIETLFRRLQIEVSMNAWSIAHEHLVATRLENLNPAKLASHDSTHGTEVNRRTCTKNTRETILQDLNNWSDDTEAKRIYWMNGMAGTGKTTIACSLAQALEARGQLGGSFFCSRASPECRDANRIIPTISYQLAYYSTPFRAALFQVLDGDPDVGSRNITSQFERLLKNPLMESKNQLLGNVVIVIDALDECSSPSAVKLVLEALLKFTSGLPIKFFVTSRPDPRIYDKVSQNTYSRGMMHLHEIEHSIVRADIELYLKEELSLMAPKEAQILQLSNLAGNLFIYAATAVRYIQPDDAFVDSEDRLENILSAQMESSKRLADLDNLYSAILTAVLKNERLEKDEVLRTQLVLWTSVCSREPVDINTLTALVGMGETKHILTALKPLRSVLHVSETTGLVSALHASFPDYILSRERANGFFCDKESHHLVLAARCFDIMSASLHFNICNLASSFIPDSAVPGLATQVNTQISTTLFYACCYWGDHFVFSSKAEIICQKLNEFLSRHLLFWMEVMNLKSCLKTGLSVLLDAQKRIMICDEYRSIRTGINDAHNFVTRTVATPIIHSTPHIYISAFQLCPKSSSVFSNYGEIVHERMDVSGTAMSRRDTEPLAIWNTEHGLNCFALFPDGSRIASGSSEGTINIWDTINGILVAGPTVARGHSVLAIGVSPDSQLIVAGYEDGTVSVWNGANGLPVSGPFQGHFDSVLAVAFAADNVRIVSGSRDHTILVRNAFSGALTTRPIEGHTDSIHSIAVSPDGKRIVSGSADHSIRIWNSVDGTPLTAPLVGHNGTVWSVRFSPNGTSIVSGADDNLVVLWDVIDGQSISLRSTLEGHTEGVVCVEFSPDSKHIVSGSYDCTVRMWDATTGVLISGPFERHRIGFQSVGFSPYGTWFFSGSSNGTICLWDTAPRTGFEGAPHGHTRSVESVQFSLDGTHIISGSEDHTVCIWDARKGNLAVGPFRGHTAGVTSAALSPDGTRIVSGAFDRTIRIWDSADGRLILGPCLGHKGWVKCVEFSPDGVSVVSCSDDGTICVWDAIRGIPVIGPFQRHNGSINSVGFSPDGTRLVSGSSDGTICISDSTTGELLHGPYKRHSDWISTVSFSPNGKLIASGAGVEDRTIFIWSTDGAELVCGPLRGHEGGVLAVSFSPDSQHIVSSSDDRTIRVWNTNSGDLILGPLKAHHQSVRSVRFSPDGTQIVTGSRDQTIRIHNVEHSHDYSSALGGIWEINEDGWFINEKSQLLFWVPPEIRRSFPRPYNPLTIGPEGSIQVDYSRLRLGENWHECYKRS</sequence>
<dbReference type="InterPro" id="IPR019775">
    <property type="entry name" value="WD40_repeat_CS"/>
</dbReference>
<name>A0A8H3GZN5_9AGAM</name>
<protein>
    <recommendedName>
        <fullName evidence="5">NACHT domain-containing protein</fullName>
    </recommendedName>
</protein>
<feature type="repeat" description="WD" evidence="3">
    <location>
        <begin position="1358"/>
        <end position="1399"/>
    </location>
</feature>
<dbReference type="SMART" id="SM00320">
    <property type="entry name" value="WD40"/>
    <property type="match status" value="14"/>
</dbReference>
<feature type="repeat" description="WD" evidence="3">
    <location>
        <begin position="1401"/>
        <end position="1442"/>
    </location>
</feature>
<keyword evidence="2" id="KW-0677">Repeat</keyword>